<gene>
    <name evidence="8" type="ORF">Pfra01_002830500</name>
</gene>
<dbReference type="InterPro" id="IPR027417">
    <property type="entry name" value="P-loop_NTPase"/>
</dbReference>
<comment type="caution">
    <text evidence="8">The sequence shown here is derived from an EMBL/GenBank/DDBJ whole genome shotgun (WGS) entry which is preliminary data.</text>
</comment>
<feature type="transmembrane region" description="Helical" evidence="6">
    <location>
        <begin position="417"/>
        <end position="434"/>
    </location>
</feature>
<evidence type="ECO:0000256" key="1">
    <source>
        <dbReference type="ARBA" id="ARBA00004141"/>
    </source>
</evidence>
<protein>
    <submittedName>
        <fullName evidence="8">Unnamed protein product</fullName>
    </submittedName>
</protein>
<dbReference type="OrthoDB" id="66620at2759"/>
<dbReference type="InterPro" id="IPR013525">
    <property type="entry name" value="ABC2_TM"/>
</dbReference>
<name>A0A9W6YG33_9STRA</name>
<dbReference type="PROSITE" id="PS50893">
    <property type="entry name" value="ABC_TRANSPORTER_2"/>
    <property type="match status" value="1"/>
</dbReference>
<dbReference type="Pfam" id="PF01061">
    <property type="entry name" value="ABC2_membrane"/>
    <property type="match status" value="1"/>
</dbReference>
<evidence type="ECO:0000259" key="7">
    <source>
        <dbReference type="PROSITE" id="PS50893"/>
    </source>
</evidence>
<dbReference type="GO" id="GO:0140359">
    <property type="term" value="F:ABC-type transporter activity"/>
    <property type="evidence" value="ECO:0007669"/>
    <property type="project" value="InterPro"/>
</dbReference>
<keyword evidence="4 6" id="KW-1133">Transmembrane helix</keyword>
<evidence type="ECO:0000256" key="2">
    <source>
        <dbReference type="ARBA" id="ARBA00022448"/>
    </source>
</evidence>
<dbReference type="FunFam" id="3.40.50.300:FF:000528">
    <property type="entry name" value="ABC transporter G family member 31"/>
    <property type="match status" value="1"/>
</dbReference>
<dbReference type="InterPro" id="IPR043926">
    <property type="entry name" value="ABCG_dom"/>
</dbReference>
<dbReference type="Proteomes" id="UP001165121">
    <property type="component" value="Unassembled WGS sequence"/>
</dbReference>
<dbReference type="GO" id="GO:0005524">
    <property type="term" value="F:ATP binding"/>
    <property type="evidence" value="ECO:0007669"/>
    <property type="project" value="InterPro"/>
</dbReference>
<dbReference type="SUPFAM" id="SSF52540">
    <property type="entry name" value="P-loop containing nucleoside triphosphate hydrolases"/>
    <property type="match status" value="1"/>
</dbReference>
<reference evidence="8" key="1">
    <citation type="submission" date="2023-04" db="EMBL/GenBank/DDBJ databases">
        <title>Phytophthora fragariaefolia NBRC 109709.</title>
        <authorList>
            <person name="Ichikawa N."/>
            <person name="Sato H."/>
            <person name="Tonouchi N."/>
        </authorList>
    </citation>
    <scope>NUCLEOTIDE SEQUENCE</scope>
    <source>
        <strain evidence="8">NBRC 109709</strain>
    </source>
</reference>
<organism evidence="8 9">
    <name type="scientific">Phytophthora fragariaefolia</name>
    <dbReference type="NCBI Taxonomy" id="1490495"/>
    <lineage>
        <taxon>Eukaryota</taxon>
        <taxon>Sar</taxon>
        <taxon>Stramenopiles</taxon>
        <taxon>Oomycota</taxon>
        <taxon>Peronosporomycetes</taxon>
        <taxon>Peronosporales</taxon>
        <taxon>Peronosporaceae</taxon>
        <taxon>Phytophthora</taxon>
    </lineage>
</organism>
<keyword evidence="3 6" id="KW-0812">Transmembrane</keyword>
<dbReference type="PANTHER" id="PTHR19241">
    <property type="entry name" value="ATP-BINDING CASSETTE TRANSPORTER"/>
    <property type="match status" value="1"/>
</dbReference>
<dbReference type="EMBL" id="BSXT01008761">
    <property type="protein sequence ID" value="GMF66771.1"/>
    <property type="molecule type" value="Genomic_DNA"/>
</dbReference>
<feature type="transmembrane region" description="Helical" evidence="6">
    <location>
        <begin position="446"/>
        <end position="466"/>
    </location>
</feature>
<comment type="subcellular location">
    <subcellularLocation>
        <location evidence="1">Membrane</location>
        <topology evidence="1">Multi-pass membrane protein</topology>
    </subcellularLocation>
</comment>
<feature type="domain" description="ABC transporter" evidence="7">
    <location>
        <begin position="37"/>
        <end position="313"/>
    </location>
</feature>
<evidence type="ECO:0000256" key="6">
    <source>
        <dbReference type="SAM" id="Phobius"/>
    </source>
</evidence>
<proteinExistence type="predicted"/>
<keyword evidence="9" id="KW-1185">Reference proteome</keyword>
<dbReference type="Pfam" id="PF19055">
    <property type="entry name" value="ABC2_membrane_7"/>
    <property type="match status" value="1"/>
</dbReference>
<feature type="transmembrane region" description="Helical" evidence="6">
    <location>
        <begin position="620"/>
        <end position="643"/>
    </location>
</feature>
<evidence type="ECO:0000256" key="4">
    <source>
        <dbReference type="ARBA" id="ARBA00022989"/>
    </source>
</evidence>
<keyword evidence="2" id="KW-0813">Transport</keyword>
<sequence>MEAALGRLLPQLEIRFKDLSLEVNVVEVEEDDENELPTIKNYVKKRYGSCSTKKTIVRRQILKGISGVFKPGTATLVLGQPGSGKSALMKVLSGRFAMDKNVVLEGDITYNGIPREELLQRLPQFVSYVAQTDNHFPTLSVRETLEFAHIFSGDGLSKYIDLHGCNSTPDTNQTALEAAQVMQFNYLDMVIKQLGLQTCQGTVVGDNMLRGISGGEKKRVTTGEMEFGNKLVCMMDKISTGLDSATTFDIISTQRSIAKKFHKTVVISLVQPSHEVFALFDNVLLMSNGEVLYHGPCKQVLPYFKTLGFVCPSHGVIPEFLVALGTDKQLKYQVNLQDRVHPRLPLEFAEAFACSAMHITKLTELYMPQARARIKDVEDYLKPMPEFQHSFWADAITLLRRQLLVTVRNRDFLRGKAVLLILMGLLYPSVFYQFDFEDVQVVLGLIFYSIMYLALVQTPILPVYFAGRGVFYKQRRANFYRTASYVVSMSEPASGNIGGESRLRDIRVLDGRVRAECLGVHFFRGDSFLDEPGFLCILLLHLLRDRGRARGEAACDGVAVDICALLGLCGDSDSAPRLVHLDILDRSHLVGPSQSRSESYGMNMGEYYLNFYDLQSERSWIVYGIIYNLVTYFFFIVLAYRALEYKRIGALANIVVSKRKSTIDYVELSTPKAVKAGKSRFAKGEIVLSLLHREKQFRPITVAFQDLWYTVPNPSNKSESVSRASRFLAK</sequence>
<evidence type="ECO:0000256" key="5">
    <source>
        <dbReference type="ARBA" id="ARBA00023136"/>
    </source>
</evidence>
<evidence type="ECO:0000313" key="9">
    <source>
        <dbReference type="Proteomes" id="UP001165121"/>
    </source>
</evidence>
<keyword evidence="5 6" id="KW-0472">Membrane</keyword>
<dbReference type="GO" id="GO:0016887">
    <property type="term" value="F:ATP hydrolysis activity"/>
    <property type="evidence" value="ECO:0007669"/>
    <property type="project" value="InterPro"/>
</dbReference>
<dbReference type="Gene3D" id="3.40.50.300">
    <property type="entry name" value="P-loop containing nucleotide triphosphate hydrolases"/>
    <property type="match status" value="1"/>
</dbReference>
<dbReference type="InterPro" id="IPR003439">
    <property type="entry name" value="ABC_transporter-like_ATP-bd"/>
</dbReference>
<dbReference type="GO" id="GO:0016020">
    <property type="term" value="C:membrane"/>
    <property type="evidence" value="ECO:0007669"/>
    <property type="project" value="UniProtKB-SubCell"/>
</dbReference>
<evidence type="ECO:0000256" key="3">
    <source>
        <dbReference type="ARBA" id="ARBA00022692"/>
    </source>
</evidence>
<dbReference type="Pfam" id="PF00005">
    <property type="entry name" value="ABC_tran"/>
    <property type="match status" value="1"/>
</dbReference>
<accession>A0A9W6YG33</accession>
<evidence type="ECO:0000313" key="8">
    <source>
        <dbReference type="EMBL" id="GMF66771.1"/>
    </source>
</evidence>
<dbReference type="AlphaFoldDB" id="A0A9W6YG33"/>